<dbReference type="Pfam" id="PF00201">
    <property type="entry name" value="UDPGT"/>
    <property type="match status" value="1"/>
</dbReference>
<dbReference type="Gene3D" id="3.40.50.2000">
    <property type="entry name" value="Glycogen Phosphorylase B"/>
    <property type="match status" value="2"/>
</dbReference>
<dbReference type="AlphaFoldDB" id="A0ABC8RXK6"/>
<dbReference type="SUPFAM" id="SSF53756">
    <property type="entry name" value="UDP-Glycosyltransferase/glycogen phosphorylase"/>
    <property type="match status" value="1"/>
</dbReference>
<dbReference type="Proteomes" id="UP001642360">
    <property type="component" value="Unassembled WGS sequence"/>
</dbReference>
<organism evidence="3 4">
    <name type="scientific">Ilex paraguariensis</name>
    <name type="common">yerba mate</name>
    <dbReference type="NCBI Taxonomy" id="185542"/>
    <lineage>
        <taxon>Eukaryota</taxon>
        <taxon>Viridiplantae</taxon>
        <taxon>Streptophyta</taxon>
        <taxon>Embryophyta</taxon>
        <taxon>Tracheophyta</taxon>
        <taxon>Spermatophyta</taxon>
        <taxon>Magnoliopsida</taxon>
        <taxon>eudicotyledons</taxon>
        <taxon>Gunneridae</taxon>
        <taxon>Pentapetalae</taxon>
        <taxon>asterids</taxon>
        <taxon>campanulids</taxon>
        <taxon>Aquifoliales</taxon>
        <taxon>Aquifoliaceae</taxon>
        <taxon>Ilex</taxon>
    </lineage>
</organism>
<evidence type="ECO:0000313" key="3">
    <source>
        <dbReference type="EMBL" id="CAK9147433.1"/>
    </source>
</evidence>
<evidence type="ECO:0000256" key="2">
    <source>
        <dbReference type="ARBA" id="ARBA00022679"/>
    </source>
</evidence>
<dbReference type="FunFam" id="3.40.50.2000:FF:000040">
    <property type="entry name" value="UDP-glycosyltransferase 76C1"/>
    <property type="match status" value="1"/>
</dbReference>
<gene>
    <name evidence="3" type="ORF">ILEXP_LOCUS15330</name>
</gene>
<comment type="similarity">
    <text evidence="1">Belongs to the UDP-glycosyltransferase family.</text>
</comment>
<dbReference type="PANTHER" id="PTHR48045">
    <property type="entry name" value="UDP-GLYCOSYLTRANSFERASE 72B1"/>
    <property type="match status" value="1"/>
</dbReference>
<dbReference type="PANTHER" id="PTHR48045:SF30">
    <property type="entry name" value="UDP-GLYCOSYLTRANSFERASE 76H1-LIKE"/>
    <property type="match status" value="1"/>
</dbReference>
<evidence type="ECO:0000256" key="1">
    <source>
        <dbReference type="ARBA" id="ARBA00009995"/>
    </source>
</evidence>
<keyword evidence="4" id="KW-1185">Reference proteome</keyword>
<dbReference type="CDD" id="cd03784">
    <property type="entry name" value="GT1_Gtf-like"/>
    <property type="match status" value="1"/>
</dbReference>
<dbReference type="EMBL" id="CAUOFW020001680">
    <property type="protein sequence ID" value="CAK9147433.1"/>
    <property type="molecule type" value="Genomic_DNA"/>
</dbReference>
<sequence>MPFHDFEHKVTFPCKELVRNLQPLRFKDLPISNFGPLDDLLQLSEIVCDIKTSAIILNTMDFLECSSLAQLQKHCQVPFFSVGPLHKMAPSSSSTNLLQEDIKCIAWLDKQAPNSVLYVSLGSLVTMDEKELIEIAWGLANSDHPFLRVVRFGSIHGAKGVDLLPLGFREIIAERGCIVKWAPQKEVISHNAVGGFWRHCGWNSTLESIFEGVPMICRPCFEDQRVNTRYLCHVLRVGLELEHASDREEIERAIKRLLVEKEGEETRQRAIDMKEKVKVSVGKCGSSGKSLNDLTEFILSFLLPK</sequence>
<keyword evidence="2" id="KW-0808">Transferase</keyword>
<accession>A0ABC8RXK6</accession>
<protein>
    <submittedName>
        <fullName evidence="3">Uncharacterized protein</fullName>
    </submittedName>
</protein>
<comment type="caution">
    <text evidence="3">The sequence shown here is derived from an EMBL/GenBank/DDBJ whole genome shotgun (WGS) entry which is preliminary data.</text>
</comment>
<name>A0ABC8RXK6_9AQUA</name>
<proteinExistence type="inferred from homology"/>
<reference evidence="3 4" key="1">
    <citation type="submission" date="2024-02" db="EMBL/GenBank/DDBJ databases">
        <authorList>
            <person name="Vignale AGUSTIN F."/>
            <person name="Sosa J E."/>
            <person name="Modenutti C."/>
        </authorList>
    </citation>
    <scope>NUCLEOTIDE SEQUENCE [LARGE SCALE GENOMIC DNA]</scope>
</reference>
<dbReference type="GO" id="GO:0035251">
    <property type="term" value="F:UDP-glucosyltransferase activity"/>
    <property type="evidence" value="ECO:0007669"/>
    <property type="project" value="UniProtKB-ARBA"/>
</dbReference>
<evidence type="ECO:0000313" key="4">
    <source>
        <dbReference type="Proteomes" id="UP001642360"/>
    </source>
</evidence>
<dbReference type="InterPro" id="IPR002213">
    <property type="entry name" value="UDP_glucos_trans"/>
</dbReference>